<keyword evidence="4" id="KW-1185">Reference proteome</keyword>
<keyword evidence="1" id="KW-1133">Transmembrane helix</keyword>
<dbReference type="GO" id="GO:0016020">
    <property type="term" value="C:membrane"/>
    <property type="evidence" value="ECO:0007669"/>
    <property type="project" value="InterPro"/>
</dbReference>
<evidence type="ECO:0000313" key="3">
    <source>
        <dbReference type="EMBL" id="KAF0895785.1"/>
    </source>
</evidence>
<dbReference type="AlphaFoldDB" id="A0A6G1C557"/>
<feature type="domain" description="K+ potassium transporter C-terminal" evidence="2">
    <location>
        <begin position="96"/>
        <end position="150"/>
    </location>
</feature>
<feature type="transmembrane region" description="Helical" evidence="1">
    <location>
        <begin position="109"/>
        <end position="132"/>
    </location>
</feature>
<dbReference type="InterPro" id="IPR053952">
    <property type="entry name" value="K_trans_C"/>
</dbReference>
<dbReference type="EMBL" id="SPHZ02000010">
    <property type="protein sequence ID" value="KAF0895785.1"/>
    <property type="molecule type" value="Genomic_DNA"/>
</dbReference>
<reference evidence="3 4" key="1">
    <citation type="submission" date="2019-11" db="EMBL/GenBank/DDBJ databases">
        <title>Whole genome sequence of Oryza granulata.</title>
        <authorList>
            <person name="Li W."/>
        </authorList>
    </citation>
    <scope>NUCLEOTIDE SEQUENCE [LARGE SCALE GENOMIC DNA]</scope>
    <source>
        <strain evidence="4">cv. Menghai</strain>
        <tissue evidence="3">Leaf</tissue>
    </source>
</reference>
<keyword evidence="1" id="KW-0472">Membrane</keyword>
<dbReference type="InterPro" id="IPR003855">
    <property type="entry name" value="K+_transporter"/>
</dbReference>
<accession>A0A6G1C557</accession>
<organism evidence="3 4">
    <name type="scientific">Oryza meyeriana var. granulata</name>
    <dbReference type="NCBI Taxonomy" id="110450"/>
    <lineage>
        <taxon>Eukaryota</taxon>
        <taxon>Viridiplantae</taxon>
        <taxon>Streptophyta</taxon>
        <taxon>Embryophyta</taxon>
        <taxon>Tracheophyta</taxon>
        <taxon>Spermatophyta</taxon>
        <taxon>Magnoliopsida</taxon>
        <taxon>Liliopsida</taxon>
        <taxon>Poales</taxon>
        <taxon>Poaceae</taxon>
        <taxon>BOP clade</taxon>
        <taxon>Oryzoideae</taxon>
        <taxon>Oryzeae</taxon>
        <taxon>Oryzinae</taxon>
        <taxon>Oryza</taxon>
        <taxon>Oryza meyeriana</taxon>
    </lineage>
</organism>
<feature type="transmembrane region" description="Helical" evidence="1">
    <location>
        <begin position="82"/>
        <end position="103"/>
    </location>
</feature>
<evidence type="ECO:0000256" key="1">
    <source>
        <dbReference type="SAM" id="Phobius"/>
    </source>
</evidence>
<dbReference type="PANTHER" id="PTHR30540:SF121">
    <property type="entry name" value="POTASSIUM TRANSPORTER 3-RELATED"/>
    <property type="match status" value="1"/>
</dbReference>
<keyword evidence="1" id="KW-0812">Transmembrane</keyword>
<proteinExistence type="predicted"/>
<dbReference type="GO" id="GO:0015079">
    <property type="term" value="F:potassium ion transmembrane transporter activity"/>
    <property type="evidence" value="ECO:0007669"/>
    <property type="project" value="InterPro"/>
</dbReference>
<dbReference type="Proteomes" id="UP000479710">
    <property type="component" value="Unassembled WGS sequence"/>
</dbReference>
<sequence length="161" mass="17109">MAAMATRCGSGACVQLPSGGAVPGRVQRRGGSVPVGSTYEGAAGRVAPLALSLVFVAVKYVWHYGTWRKHLFNVQNKVSLKWIHALGPSLGIVLVPGIGLIYTELTTSAPAIFSHFVTNLLVFHQVLVFICVKAVPVPHVHDEERHLVSSIAFADVDEAAG</sequence>
<comment type="caution">
    <text evidence="3">The sequence shown here is derived from an EMBL/GenBank/DDBJ whole genome shotgun (WGS) entry which is preliminary data.</text>
</comment>
<protein>
    <recommendedName>
        <fullName evidence="2">K+ potassium transporter C-terminal domain-containing protein</fullName>
    </recommendedName>
</protein>
<dbReference type="OrthoDB" id="504708at2759"/>
<evidence type="ECO:0000313" key="4">
    <source>
        <dbReference type="Proteomes" id="UP000479710"/>
    </source>
</evidence>
<dbReference type="Pfam" id="PF22776">
    <property type="entry name" value="K_trans_C"/>
    <property type="match status" value="1"/>
</dbReference>
<name>A0A6G1C557_9ORYZ</name>
<dbReference type="PANTHER" id="PTHR30540">
    <property type="entry name" value="OSMOTIC STRESS POTASSIUM TRANSPORTER"/>
    <property type="match status" value="1"/>
</dbReference>
<gene>
    <name evidence="3" type="ORF">E2562_016518</name>
</gene>
<evidence type="ECO:0000259" key="2">
    <source>
        <dbReference type="Pfam" id="PF22776"/>
    </source>
</evidence>